<dbReference type="InterPro" id="IPR038062">
    <property type="entry name" value="ScdA-like_N_sf"/>
</dbReference>
<organism evidence="1 2">
    <name type="scientific">Fusobacterium necrophorum subsp. funduliforme B35</name>
    <dbReference type="NCBI Taxonomy" id="1226633"/>
    <lineage>
        <taxon>Bacteria</taxon>
        <taxon>Fusobacteriati</taxon>
        <taxon>Fusobacteriota</taxon>
        <taxon>Fusobacteriia</taxon>
        <taxon>Fusobacteriales</taxon>
        <taxon>Fusobacteriaceae</taxon>
        <taxon>Fusobacterium</taxon>
    </lineage>
</organism>
<name>A0A0B4E9G1_9FUSO</name>
<evidence type="ECO:0008006" key="3">
    <source>
        <dbReference type="Google" id="ProtNLM"/>
    </source>
</evidence>
<evidence type="ECO:0000313" key="1">
    <source>
        <dbReference type="EMBL" id="KID50148.1"/>
    </source>
</evidence>
<dbReference type="EMBL" id="AUZI01000008">
    <property type="protein sequence ID" value="KID50148.1"/>
    <property type="molecule type" value="Genomic_DNA"/>
</dbReference>
<dbReference type="SUPFAM" id="SSF140683">
    <property type="entry name" value="SP0561-like"/>
    <property type="match status" value="1"/>
</dbReference>
<sequence length="115" mass="13593">MYIKVSMNIKEIIAKYPETKAVFENQGIQGLEEEKVLQILEAYPLSEIMKLKKMDASAFVNHLEESIKATRETSDITMKKEEKKKMPYPYWDCYPAPFVFLYWKDFKTSCKHILT</sequence>
<reference evidence="1 2" key="1">
    <citation type="submission" date="2013-08" db="EMBL/GenBank/DDBJ databases">
        <title>An opportunistic ruminal bacterium that causes liver abscesses in cattle.</title>
        <authorList>
            <person name="Benahmed F.H."/>
            <person name="Rasmussen M."/>
            <person name="Harbottle H."/>
            <person name="Soppet D."/>
            <person name="Nagaraja T.G."/>
            <person name="Davidson M."/>
        </authorList>
    </citation>
    <scope>NUCLEOTIDE SEQUENCE [LARGE SCALE GENOMIC DNA]</scope>
    <source>
        <strain evidence="1 2">B35</strain>
    </source>
</reference>
<proteinExistence type="predicted"/>
<dbReference type="Gene3D" id="1.10.3910.10">
    <property type="entry name" value="SP0561-like"/>
    <property type="match status" value="1"/>
</dbReference>
<protein>
    <recommendedName>
        <fullName evidence="3">DUF1858 domain-containing protein</fullName>
    </recommendedName>
</protein>
<dbReference type="Proteomes" id="UP000031184">
    <property type="component" value="Unassembled WGS sequence"/>
</dbReference>
<comment type="caution">
    <text evidence="1">The sequence shown here is derived from an EMBL/GenBank/DDBJ whole genome shotgun (WGS) entry which is preliminary data.</text>
</comment>
<dbReference type="PATRIC" id="fig|1226633.4.peg.359"/>
<dbReference type="AlphaFoldDB" id="A0A0B4E9G1"/>
<evidence type="ECO:0000313" key="2">
    <source>
        <dbReference type="Proteomes" id="UP000031184"/>
    </source>
</evidence>
<accession>A0A0B4E9G1</accession>
<gene>
    <name evidence="1" type="ORF">C095_01810</name>
</gene>